<sequence>MSRVGFEQPNPAVFYPSPQQMPPSGEQSSNNNGSGNGEDDENTTPIFIVWQPSYSPNHPQRFQAVPRWQFEYLFQHDRRQAFLRDALMRNAFRTEKLRYMQQQYEAHVAAHAAAADDGLSVDVLQQVVTPNTTTRGWSVHLPTVWRKLEKAKQVISTPAGMQPPTPPPPGGDDDKKDKDKTAAAAAATAGIDTTKDNNKYTKGAWDVPLPNMKLNLPGHPATFGCGSSALHNPSLDRIPGGKNDDDHLCDEPAITLHYPNPAQNAEDRVTYKGWIDRYLANLRLRISDHPATFGVEHGDVDHPKDHRDLSDPQVRVWKYDWELERAITVRTRAQAERAERKAQGLEMVNAAREVRLAREAREAKRAQEARGLEMVRRAREARLARERLEARRKQEARVVGEDEKKYLELLRK</sequence>
<dbReference type="EMBL" id="JAPCWZ010000010">
    <property type="protein sequence ID" value="KAK8849115.1"/>
    <property type="molecule type" value="Genomic_DNA"/>
</dbReference>
<keyword evidence="3" id="KW-1185">Reference proteome</keyword>
<gene>
    <name evidence="2" type="ORF">PGQ11_015595</name>
</gene>
<organism evidence="2 3">
    <name type="scientific">Apiospora arundinis</name>
    <dbReference type="NCBI Taxonomy" id="335852"/>
    <lineage>
        <taxon>Eukaryota</taxon>
        <taxon>Fungi</taxon>
        <taxon>Dikarya</taxon>
        <taxon>Ascomycota</taxon>
        <taxon>Pezizomycotina</taxon>
        <taxon>Sordariomycetes</taxon>
        <taxon>Xylariomycetidae</taxon>
        <taxon>Amphisphaeriales</taxon>
        <taxon>Apiosporaceae</taxon>
        <taxon>Apiospora</taxon>
    </lineage>
</organism>
<accession>A0ABR2HLU5</accession>
<comment type="caution">
    <text evidence="2">The sequence shown here is derived from an EMBL/GenBank/DDBJ whole genome shotgun (WGS) entry which is preliminary data.</text>
</comment>
<name>A0ABR2HLU5_9PEZI</name>
<feature type="compositionally biased region" description="Pro residues" evidence="1">
    <location>
        <begin position="161"/>
        <end position="170"/>
    </location>
</feature>
<proteinExistence type="predicted"/>
<feature type="region of interest" description="Disordered" evidence="1">
    <location>
        <begin position="154"/>
        <end position="200"/>
    </location>
</feature>
<evidence type="ECO:0000256" key="1">
    <source>
        <dbReference type="SAM" id="MobiDB-lite"/>
    </source>
</evidence>
<feature type="compositionally biased region" description="Basic and acidic residues" evidence="1">
    <location>
        <begin position="172"/>
        <end position="181"/>
    </location>
</feature>
<feature type="compositionally biased region" description="Low complexity" evidence="1">
    <location>
        <begin position="182"/>
        <end position="192"/>
    </location>
</feature>
<evidence type="ECO:0000313" key="2">
    <source>
        <dbReference type="EMBL" id="KAK8849115.1"/>
    </source>
</evidence>
<protein>
    <submittedName>
        <fullName evidence="2">Uncharacterized protein</fullName>
    </submittedName>
</protein>
<reference evidence="2 3" key="1">
    <citation type="journal article" date="2024" name="IMA Fungus">
        <title>Apiospora arundinis, a panoply of carbohydrate-active enzymes and secondary metabolites.</title>
        <authorList>
            <person name="Sorensen T."/>
            <person name="Petersen C."/>
            <person name="Muurmann A.T."/>
            <person name="Christiansen J.V."/>
            <person name="Brundto M.L."/>
            <person name="Overgaard C.K."/>
            <person name="Boysen A.T."/>
            <person name="Wollenberg R.D."/>
            <person name="Larsen T.O."/>
            <person name="Sorensen J.L."/>
            <person name="Nielsen K.L."/>
            <person name="Sondergaard T.E."/>
        </authorList>
    </citation>
    <scope>NUCLEOTIDE SEQUENCE [LARGE SCALE GENOMIC DNA]</scope>
    <source>
        <strain evidence="2 3">AAU 773</strain>
    </source>
</reference>
<evidence type="ECO:0000313" key="3">
    <source>
        <dbReference type="Proteomes" id="UP001390339"/>
    </source>
</evidence>
<feature type="region of interest" description="Disordered" evidence="1">
    <location>
        <begin position="1"/>
        <end position="43"/>
    </location>
</feature>
<dbReference type="Proteomes" id="UP001390339">
    <property type="component" value="Unassembled WGS sequence"/>
</dbReference>
<feature type="compositionally biased region" description="Low complexity" evidence="1">
    <location>
        <begin position="24"/>
        <end position="33"/>
    </location>
</feature>